<comment type="caution">
    <text evidence="2">The sequence shown here is derived from an EMBL/GenBank/DDBJ whole genome shotgun (WGS) entry which is preliminary data.</text>
</comment>
<gene>
    <name evidence="2" type="ORF">PIB30_073295</name>
</gene>
<feature type="compositionally biased region" description="Low complexity" evidence="1">
    <location>
        <begin position="38"/>
        <end position="54"/>
    </location>
</feature>
<keyword evidence="3" id="KW-1185">Reference proteome</keyword>
<dbReference type="EMBL" id="JASCZI010121715">
    <property type="protein sequence ID" value="MED6162722.1"/>
    <property type="molecule type" value="Genomic_DNA"/>
</dbReference>
<protein>
    <submittedName>
        <fullName evidence="2">Uncharacterized protein</fullName>
    </submittedName>
</protein>
<feature type="region of interest" description="Disordered" evidence="1">
    <location>
        <begin position="38"/>
        <end position="58"/>
    </location>
</feature>
<evidence type="ECO:0000313" key="3">
    <source>
        <dbReference type="Proteomes" id="UP001341840"/>
    </source>
</evidence>
<sequence length="191" mass="20344">MLRESTIDGPTQPLPHGAAPSTLRRRLFCEMAADLVGPSSTAPSSDPPSSFSDSNTKGSRLRSTCLLRRLRLPSLCFSFVADFVQPPWSSLSLPQPPSILSSSGRSIPSASVWPPKEPISKGPAPLVARLYFVVPLVTHPLMLRRLLASTVSAPFLHLDLCASQSSASSSSLRAPAAAVCLFMVTGLCLNF</sequence>
<dbReference type="Proteomes" id="UP001341840">
    <property type="component" value="Unassembled WGS sequence"/>
</dbReference>
<reference evidence="2 3" key="1">
    <citation type="journal article" date="2023" name="Plants (Basel)">
        <title>Bridging the Gap: Combining Genomics and Transcriptomics Approaches to Understand Stylosanthes scabra, an Orphan Legume from the Brazilian Caatinga.</title>
        <authorList>
            <person name="Ferreira-Neto J.R.C."/>
            <person name="da Silva M.D."/>
            <person name="Binneck E."/>
            <person name="de Melo N.F."/>
            <person name="da Silva R.H."/>
            <person name="de Melo A.L.T.M."/>
            <person name="Pandolfi V."/>
            <person name="Bustamante F.O."/>
            <person name="Brasileiro-Vidal A.C."/>
            <person name="Benko-Iseppon A.M."/>
        </authorList>
    </citation>
    <scope>NUCLEOTIDE SEQUENCE [LARGE SCALE GENOMIC DNA]</scope>
    <source>
        <tissue evidence="2">Leaves</tissue>
    </source>
</reference>
<organism evidence="2 3">
    <name type="scientific">Stylosanthes scabra</name>
    <dbReference type="NCBI Taxonomy" id="79078"/>
    <lineage>
        <taxon>Eukaryota</taxon>
        <taxon>Viridiplantae</taxon>
        <taxon>Streptophyta</taxon>
        <taxon>Embryophyta</taxon>
        <taxon>Tracheophyta</taxon>
        <taxon>Spermatophyta</taxon>
        <taxon>Magnoliopsida</taxon>
        <taxon>eudicotyledons</taxon>
        <taxon>Gunneridae</taxon>
        <taxon>Pentapetalae</taxon>
        <taxon>rosids</taxon>
        <taxon>fabids</taxon>
        <taxon>Fabales</taxon>
        <taxon>Fabaceae</taxon>
        <taxon>Papilionoideae</taxon>
        <taxon>50 kb inversion clade</taxon>
        <taxon>dalbergioids sensu lato</taxon>
        <taxon>Dalbergieae</taxon>
        <taxon>Pterocarpus clade</taxon>
        <taxon>Stylosanthes</taxon>
    </lineage>
</organism>
<evidence type="ECO:0000256" key="1">
    <source>
        <dbReference type="SAM" id="MobiDB-lite"/>
    </source>
</evidence>
<accession>A0ABU6UN47</accession>
<proteinExistence type="predicted"/>
<evidence type="ECO:0000313" key="2">
    <source>
        <dbReference type="EMBL" id="MED6162722.1"/>
    </source>
</evidence>
<name>A0ABU6UN47_9FABA</name>